<dbReference type="Proteomes" id="UP000034063">
    <property type="component" value="Unassembled WGS sequence"/>
</dbReference>
<feature type="region of interest" description="Disordered" evidence="1">
    <location>
        <begin position="189"/>
        <end position="210"/>
    </location>
</feature>
<dbReference type="AlphaFoldDB" id="A0A0G1KIC9"/>
<evidence type="ECO:0008006" key="5">
    <source>
        <dbReference type="Google" id="ProtNLM"/>
    </source>
</evidence>
<proteinExistence type="predicted"/>
<gene>
    <name evidence="3" type="ORF">UW37_C0005G0012</name>
</gene>
<feature type="compositionally biased region" description="Low complexity" evidence="1">
    <location>
        <begin position="197"/>
        <end position="208"/>
    </location>
</feature>
<evidence type="ECO:0000256" key="2">
    <source>
        <dbReference type="SAM" id="Phobius"/>
    </source>
</evidence>
<evidence type="ECO:0000256" key="1">
    <source>
        <dbReference type="SAM" id="MobiDB-lite"/>
    </source>
</evidence>
<protein>
    <recommendedName>
        <fullName evidence="5">Cohesin domain-containing protein</fullName>
    </recommendedName>
</protein>
<feature type="transmembrane region" description="Helical" evidence="2">
    <location>
        <begin position="21"/>
        <end position="41"/>
    </location>
</feature>
<keyword evidence="2" id="KW-0812">Transmembrane</keyword>
<evidence type="ECO:0000313" key="3">
    <source>
        <dbReference type="EMBL" id="KKT47624.1"/>
    </source>
</evidence>
<keyword evidence="2" id="KW-1133">Transmembrane helix</keyword>
<organism evidence="3 4">
    <name type="scientific">Candidatus Gottesmanbacteria bacterium GW2011_GWA2_44_17</name>
    <dbReference type="NCBI Taxonomy" id="1618444"/>
    <lineage>
        <taxon>Bacteria</taxon>
        <taxon>Candidatus Gottesmaniibacteriota</taxon>
    </lineage>
</organism>
<sequence>MIAKLKKNSKKIYRFLDHKSIGSPLIFFLMLLILPITVLGVQQTVKYLSRAAGTAEVAFAPTTINLPPDAAIKININGNGAAVAFARVVFTFDKSKVKLTSEITPSASLSTVVEKTTMASANTTGQAVIVLAASPSDTQPSANFELASFNIGALSANPASALQFVPADIQIVEGSGTKMTINPVNAQINGGGGGGTNPTNTPPVTSAPTNPPVSGAVSFAFNPSSANLPPDGTFKIMLNAASKKIVFVRTVVTFDQSKVNLASEITPNPVLATVVEKTTMAAANASGRAVIVLAAAPSSTLPTGNFEFAALSFTAQTTSPGNVTVNFDSNDMQVVDDTTIPLSFSVTPLVLSINGASPPPGGGGGGNPQACQNRGSIECYNQWKEEYLGTLTSKVADLNSDGIVDLGDFEFWRRSAYP</sequence>
<keyword evidence="2" id="KW-0472">Membrane</keyword>
<comment type="caution">
    <text evidence="3">The sequence shown here is derived from an EMBL/GenBank/DDBJ whole genome shotgun (WGS) entry which is preliminary data.</text>
</comment>
<accession>A0A0G1KIC9</accession>
<reference evidence="3 4" key="1">
    <citation type="journal article" date="2015" name="Nature">
        <title>rRNA introns, odd ribosomes, and small enigmatic genomes across a large radiation of phyla.</title>
        <authorList>
            <person name="Brown C.T."/>
            <person name="Hug L.A."/>
            <person name="Thomas B.C."/>
            <person name="Sharon I."/>
            <person name="Castelle C.J."/>
            <person name="Singh A."/>
            <person name="Wilkins M.J."/>
            <person name="Williams K.H."/>
            <person name="Banfield J.F."/>
        </authorList>
    </citation>
    <scope>NUCLEOTIDE SEQUENCE [LARGE SCALE GENOMIC DNA]</scope>
</reference>
<name>A0A0G1KIC9_9BACT</name>
<evidence type="ECO:0000313" key="4">
    <source>
        <dbReference type="Proteomes" id="UP000034063"/>
    </source>
</evidence>
<dbReference type="EMBL" id="LCIB01000005">
    <property type="protein sequence ID" value="KKT47624.1"/>
    <property type="molecule type" value="Genomic_DNA"/>
</dbReference>